<sequence length="70" mass="8055">MNCLERFYRKGVCVIADIVKTRQEKTNNKRGIGNRGKTKIVVKEHFSEKGKTMEELLTDVMLEKAKQTIA</sequence>
<evidence type="ECO:0008006" key="3">
    <source>
        <dbReference type="Google" id="ProtNLM"/>
    </source>
</evidence>
<dbReference type="Proteomes" id="UP000464754">
    <property type="component" value="Chromosome"/>
</dbReference>
<evidence type="ECO:0000313" key="2">
    <source>
        <dbReference type="Proteomes" id="UP000464754"/>
    </source>
</evidence>
<reference evidence="2" key="1">
    <citation type="submission" date="2019-05" db="EMBL/GenBank/DDBJ databases">
        <title>Complete genome sequencing of Absiella argi strain JCM 30884.</title>
        <authorList>
            <person name="Sakamoto M."/>
            <person name="Murakami T."/>
            <person name="Mori H."/>
        </authorList>
    </citation>
    <scope>NUCLEOTIDE SEQUENCE [LARGE SCALE GENOMIC DNA]</scope>
    <source>
        <strain evidence="2">JCM 30884</strain>
    </source>
</reference>
<dbReference type="AlphaFoldDB" id="A0A6N4TM95"/>
<dbReference type="EMBL" id="AP019695">
    <property type="protein sequence ID" value="BBK23192.1"/>
    <property type="molecule type" value="Genomic_DNA"/>
</dbReference>
<dbReference type="RefSeq" id="WP_163052234.1">
    <property type="nucleotide sequence ID" value="NZ_AP019695.1"/>
</dbReference>
<keyword evidence="2" id="KW-1185">Reference proteome</keyword>
<gene>
    <name evidence="1" type="ORF">Aargi30884_20950</name>
</gene>
<proteinExistence type="predicted"/>
<protein>
    <recommendedName>
        <fullName evidence="3">tRNA wybutosine-synthesizing protein 3-like protein</fullName>
    </recommendedName>
</protein>
<evidence type="ECO:0000313" key="1">
    <source>
        <dbReference type="EMBL" id="BBK23192.1"/>
    </source>
</evidence>
<name>A0A6N4TM95_9FIRM</name>
<dbReference type="KEGG" id="aarg:Aargi30884_20950"/>
<organism evidence="1 2">
    <name type="scientific">Amedibacterium intestinale</name>
    <dbReference type="NCBI Taxonomy" id="2583452"/>
    <lineage>
        <taxon>Bacteria</taxon>
        <taxon>Bacillati</taxon>
        <taxon>Bacillota</taxon>
        <taxon>Erysipelotrichia</taxon>
        <taxon>Erysipelotrichales</taxon>
        <taxon>Erysipelotrichaceae</taxon>
        <taxon>Amedibacterium</taxon>
    </lineage>
</organism>
<accession>A0A6N4TM95</accession>